<dbReference type="CDD" id="cd01075">
    <property type="entry name" value="NAD_bind_Leu_Phe_Val_DH"/>
    <property type="match status" value="1"/>
</dbReference>
<proteinExistence type="predicted"/>
<evidence type="ECO:0000259" key="1">
    <source>
        <dbReference type="SMART" id="SM00839"/>
    </source>
</evidence>
<comment type="caution">
    <text evidence="2">The sequence shown here is derived from an EMBL/GenBank/DDBJ whole genome shotgun (WGS) entry which is preliminary data.</text>
</comment>
<name>A0A563DSE4_9MICO</name>
<gene>
    <name evidence="2" type="ORF">FGL98_23075</name>
</gene>
<accession>A0A563DSE4</accession>
<dbReference type="GO" id="GO:0016639">
    <property type="term" value="F:oxidoreductase activity, acting on the CH-NH2 group of donors, NAD or NADP as acceptor"/>
    <property type="evidence" value="ECO:0007669"/>
    <property type="project" value="InterPro"/>
</dbReference>
<organism evidence="2 3">
    <name type="scientific">Leekyejoonella antrihumi</name>
    <dbReference type="NCBI Taxonomy" id="1660198"/>
    <lineage>
        <taxon>Bacteria</taxon>
        <taxon>Bacillati</taxon>
        <taxon>Actinomycetota</taxon>
        <taxon>Actinomycetes</taxon>
        <taxon>Micrococcales</taxon>
        <taxon>Dermacoccaceae</taxon>
        <taxon>Leekyejoonella</taxon>
    </lineage>
</organism>
<feature type="domain" description="Glutamate/phenylalanine/leucine/valine/L-tryptophan dehydrogenase C-terminal" evidence="1">
    <location>
        <begin position="36"/>
        <end position="243"/>
    </location>
</feature>
<dbReference type="OrthoDB" id="9803297at2"/>
<sequence length="244" mass="25414">MHRHFGGRFIPVNDVGSTQEDLKIIASEASPVCAQGDPSPYTALGVLESIRACVEHLDGTADLAGRTVLVQGAGNVGAQLSGLLAAESAHVLIADIKSARAERVADQLGATVVPAPEAHRTRCDVLAPCALGAVVTERSLPELACRIIAGGANNVLDNPDRAADLAAQGIVYAPDFLANAGGLIYLEEQLRGHNASHAERRVRGIADALIRVLKRSRTDNVTTVQAATAIAEDRLSGSSTNPTH</sequence>
<dbReference type="EMBL" id="VCQV01000055">
    <property type="protein sequence ID" value="TWP32851.1"/>
    <property type="molecule type" value="Genomic_DNA"/>
</dbReference>
<dbReference type="SMART" id="SM00839">
    <property type="entry name" value="ELFV_dehydrog"/>
    <property type="match status" value="1"/>
</dbReference>
<dbReference type="Proteomes" id="UP000320244">
    <property type="component" value="Unassembled WGS sequence"/>
</dbReference>
<dbReference type="GO" id="GO:0006520">
    <property type="term" value="P:amino acid metabolic process"/>
    <property type="evidence" value="ECO:0007669"/>
    <property type="project" value="InterPro"/>
</dbReference>
<reference evidence="2 3" key="2">
    <citation type="submission" date="2019-08" db="EMBL/GenBank/DDBJ databases">
        <title>Jejuicoccus antrihumi gen. nov., sp. nov., a new member of the family Dermacoccaceae isolated from a cave.</title>
        <authorList>
            <person name="Schumann P."/>
            <person name="Kim I.S."/>
        </authorList>
    </citation>
    <scope>NUCLEOTIDE SEQUENCE [LARGE SCALE GENOMIC DNA]</scope>
    <source>
        <strain evidence="2 3">C5-26</strain>
    </source>
</reference>
<dbReference type="PANTHER" id="PTHR42722">
    <property type="entry name" value="LEUCINE DEHYDROGENASE"/>
    <property type="match status" value="1"/>
</dbReference>
<keyword evidence="3" id="KW-1185">Reference proteome</keyword>
<dbReference type="PANTHER" id="PTHR42722:SF1">
    <property type="entry name" value="VALINE DEHYDROGENASE"/>
    <property type="match status" value="1"/>
</dbReference>
<dbReference type="InterPro" id="IPR016211">
    <property type="entry name" value="Glu/Phe/Leu/Val/Trp_DH_bac/arc"/>
</dbReference>
<dbReference type="SUPFAM" id="SSF51735">
    <property type="entry name" value="NAD(P)-binding Rossmann-fold domains"/>
    <property type="match status" value="1"/>
</dbReference>
<dbReference type="AlphaFoldDB" id="A0A563DSE4"/>
<protein>
    <recommendedName>
        <fullName evidence="1">Glutamate/phenylalanine/leucine/valine/L-tryptophan dehydrogenase C-terminal domain-containing protein</fullName>
    </recommendedName>
</protein>
<dbReference type="Gene3D" id="3.40.50.720">
    <property type="entry name" value="NAD(P)-binding Rossmann-like Domain"/>
    <property type="match status" value="1"/>
</dbReference>
<dbReference type="Pfam" id="PF00208">
    <property type="entry name" value="ELFV_dehydrog"/>
    <property type="match status" value="1"/>
</dbReference>
<dbReference type="InterPro" id="IPR036291">
    <property type="entry name" value="NAD(P)-bd_dom_sf"/>
</dbReference>
<evidence type="ECO:0000313" key="2">
    <source>
        <dbReference type="EMBL" id="TWP32851.1"/>
    </source>
</evidence>
<reference evidence="2 3" key="1">
    <citation type="submission" date="2019-05" db="EMBL/GenBank/DDBJ databases">
        <authorList>
            <person name="Lee S.D."/>
        </authorList>
    </citation>
    <scope>NUCLEOTIDE SEQUENCE [LARGE SCALE GENOMIC DNA]</scope>
    <source>
        <strain evidence="2 3">C5-26</strain>
    </source>
</reference>
<evidence type="ECO:0000313" key="3">
    <source>
        <dbReference type="Proteomes" id="UP000320244"/>
    </source>
</evidence>
<dbReference type="InterPro" id="IPR006096">
    <property type="entry name" value="Glu/Leu/Phe/Val/Trp_DH_C"/>
</dbReference>